<dbReference type="EMBL" id="CAJVPQ010017390">
    <property type="protein sequence ID" value="CAG8748340.1"/>
    <property type="molecule type" value="Genomic_DNA"/>
</dbReference>
<protein>
    <submittedName>
        <fullName evidence="1">13007_t:CDS:1</fullName>
    </submittedName>
</protein>
<dbReference type="OrthoDB" id="2436336at2759"/>
<evidence type="ECO:0000313" key="1">
    <source>
        <dbReference type="EMBL" id="CAG8748340.1"/>
    </source>
</evidence>
<gene>
    <name evidence="1" type="ORF">FCALED_LOCUS16127</name>
</gene>
<dbReference type="Proteomes" id="UP000789570">
    <property type="component" value="Unassembled WGS sequence"/>
</dbReference>
<comment type="caution">
    <text evidence="1">The sequence shown here is derived from an EMBL/GenBank/DDBJ whole genome shotgun (WGS) entry which is preliminary data.</text>
</comment>
<accession>A0A9N9NN34</accession>
<name>A0A9N9NN34_9GLOM</name>
<feature type="non-terminal residue" evidence="1">
    <location>
        <position position="1"/>
    </location>
</feature>
<reference evidence="1" key="1">
    <citation type="submission" date="2021-06" db="EMBL/GenBank/DDBJ databases">
        <authorList>
            <person name="Kallberg Y."/>
            <person name="Tangrot J."/>
            <person name="Rosling A."/>
        </authorList>
    </citation>
    <scope>NUCLEOTIDE SEQUENCE</scope>
    <source>
        <strain evidence="1">UK204</strain>
    </source>
</reference>
<feature type="non-terminal residue" evidence="1">
    <location>
        <position position="182"/>
    </location>
</feature>
<proteinExistence type="predicted"/>
<sequence>SSIELQAEESSIELQDYSLPGFDFLDSFDDLQNIDEEWIIIFILRFQIRFRLSDTATDTLIKFVKHVLTELDHNDQFKDFPTSLYTTRKKLGLKHQFITFSVCPSCHKLYNVNDVEQHTIQEQKAIKRCDHIQFLNHHRHFLRKCNASLSEQKELGGSKIVNSPLLIYPMANIKNQLLHMYQ</sequence>
<dbReference type="AlphaFoldDB" id="A0A9N9NN34"/>
<keyword evidence="2" id="KW-1185">Reference proteome</keyword>
<evidence type="ECO:0000313" key="2">
    <source>
        <dbReference type="Proteomes" id="UP000789570"/>
    </source>
</evidence>
<organism evidence="1 2">
    <name type="scientific">Funneliformis caledonium</name>
    <dbReference type="NCBI Taxonomy" id="1117310"/>
    <lineage>
        <taxon>Eukaryota</taxon>
        <taxon>Fungi</taxon>
        <taxon>Fungi incertae sedis</taxon>
        <taxon>Mucoromycota</taxon>
        <taxon>Glomeromycotina</taxon>
        <taxon>Glomeromycetes</taxon>
        <taxon>Glomerales</taxon>
        <taxon>Glomeraceae</taxon>
        <taxon>Funneliformis</taxon>
    </lineage>
</organism>